<feature type="compositionally biased region" description="Polar residues" evidence="5">
    <location>
        <begin position="2075"/>
        <end position="2089"/>
    </location>
</feature>
<reference evidence="8 9" key="1">
    <citation type="submission" date="2020-12" db="EMBL/GenBank/DDBJ databases">
        <title>Concerted genomic and epigenomic changes stabilize Arabidopsis allopolyploids.</title>
        <authorList>
            <person name="Chen Z."/>
        </authorList>
    </citation>
    <scope>NUCLEOTIDE SEQUENCE [LARGE SCALE GENOMIC DNA]</scope>
    <source>
        <strain evidence="8">As9502</strain>
        <tissue evidence="8">Leaf</tissue>
    </source>
</reference>
<evidence type="ECO:0000256" key="2">
    <source>
        <dbReference type="ARBA" id="ARBA00022723"/>
    </source>
</evidence>
<evidence type="ECO:0000313" key="9">
    <source>
        <dbReference type="Proteomes" id="UP000694251"/>
    </source>
</evidence>
<feature type="domain" description="CCHC-type" evidence="6">
    <location>
        <begin position="687"/>
        <end position="702"/>
    </location>
</feature>
<protein>
    <submittedName>
        <fullName evidence="8">GAG-pre-integrase domain</fullName>
    </submittedName>
</protein>
<dbReference type="PANTHER" id="PTHR42648">
    <property type="entry name" value="TRANSPOSASE, PUTATIVE-RELATED"/>
    <property type="match status" value="1"/>
</dbReference>
<accession>A0A8T2E5Y8</accession>
<dbReference type="Pfam" id="PF14244">
    <property type="entry name" value="Retrotran_gag_3"/>
    <property type="match status" value="1"/>
</dbReference>
<organism evidence="8 9">
    <name type="scientific">Arabidopsis suecica</name>
    <name type="common">Swedish thale-cress</name>
    <name type="synonym">Cardaminopsis suecica</name>
    <dbReference type="NCBI Taxonomy" id="45249"/>
    <lineage>
        <taxon>Eukaryota</taxon>
        <taxon>Viridiplantae</taxon>
        <taxon>Streptophyta</taxon>
        <taxon>Embryophyta</taxon>
        <taxon>Tracheophyta</taxon>
        <taxon>Spermatophyta</taxon>
        <taxon>Magnoliopsida</taxon>
        <taxon>eudicotyledons</taxon>
        <taxon>Gunneridae</taxon>
        <taxon>Pentapetalae</taxon>
        <taxon>rosids</taxon>
        <taxon>malvids</taxon>
        <taxon>Brassicales</taxon>
        <taxon>Brassicaceae</taxon>
        <taxon>Camelineae</taxon>
        <taxon>Arabidopsis</taxon>
    </lineage>
</organism>
<dbReference type="Pfam" id="PF25597">
    <property type="entry name" value="SH3_retrovirus"/>
    <property type="match status" value="2"/>
</dbReference>
<dbReference type="InterPro" id="IPR025724">
    <property type="entry name" value="GAG-pre-integrase_dom"/>
</dbReference>
<dbReference type="GO" id="GO:0008233">
    <property type="term" value="F:peptidase activity"/>
    <property type="evidence" value="ECO:0007669"/>
    <property type="project" value="UniProtKB-KW"/>
</dbReference>
<feature type="region of interest" description="Disordered" evidence="5">
    <location>
        <begin position="235"/>
        <end position="260"/>
    </location>
</feature>
<feature type="compositionally biased region" description="Basic residues" evidence="5">
    <location>
        <begin position="673"/>
        <end position="683"/>
    </location>
</feature>
<dbReference type="Pfam" id="PF13976">
    <property type="entry name" value="gag_pre-integrs"/>
    <property type="match status" value="1"/>
</dbReference>
<feature type="region of interest" description="Disordered" evidence="5">
    <location>
        <begin position="700"/>
        <end position="722"/>
    </location>
</feature>
<dbReference type="EMBL" id="JAEFBJ010000004">
    <property type="protein sequence ID" value="KAG7619518.1"/>
    <property type="molecule type" value="Genomic_DNA"/>
</dbReference>
<feature type="region of interest" description="Disordered" evidence="5">
    <location>
        <begin position="2048"/>
        <end position="2089"/>
    </location>
</feature>
<dbReference type="InterPro" id="IPR029472">
    <property type="entry name" value="Copia-like_N"/>
</dbReference>
<feature type="region of interest" description="Disordered" evidence="5">
    <location>
        <begin position="657"/>
        <end position="683"/>
    </location>
</feature>
<dbReference type="InterPro" id="IPR001584">
    <property type="entry name" value="Integrase_cat-core"/>
</dbReference>
<dbReference type="Pfam" id="PF14223">
    <property type="entry name" value="Retrotran_gag_2"/>
    <property type="match status" value="1"/>
</dbReference>
<dbReference type="InterPro" id="IPR013103">
    <property type="entry name" value="RVT_2"/>
</dbReference>
<dbReference type="InterPro" id="IPR054722">
    <property type="entry name" value="PolX-like_BBD"/>
</dbReference>
<name>A0A8T2E5Y8_ARASU</name>
<keyword evidence="1" id="KW-0645">Protease</keyword>
<gene>
    <name evidence="8" type="ORF">ISN44_As04g004070</name>
</gene>
<dbReference type="Pfam" id="PF22936">
    <property type="entry name" value="Pol_BBD"/>
    <property type="match status" value="2"/>
</dbReference>
<evidence type="ECO:0000256" key="1">
    <source>
        <dbReference type="ARBA" id="ARBA00022670"/>
    </source>
</evidence>
<evidence type="ECO:0000259" key="7">
    <source>
        <dbReference type="PROSITE" id="PS50994"/>
    </source>
</evidence>
<feature type="compositionally biased region" description="Acidic residues" evidence="5">
    <location>
        <begin position="1222"/>
        <end position="1233"/>
    </location>
</feature>
<sequence>MSTETTSSAATEMRRTIFPYDLTSADNPGAVISHPLLKGSNYDEWACGFRTALMSRKKYGFLDGSIPKPDESSPDFEDWKTIQALLRGLAIEAYFGKLTKIWDNLASHRPLRVCQCGKCTCNLAAAQETDREEDKTHEFLNSLDDQYRAVRSTLVARSPIQPLEEVYNIVRQEEDLRPQVAEAPPLTAFVAQSKPRYRIDDKEKSFFCNLFNRSGHTAERCYAIIGYPEWWGDRPKGRTLPGKGRGSSSSNGGRGRGAPTVVANRVYVPNVENSAQEQANHVITDDDRDGAHGLNEQQWRMIKSILNAGKESSSEKQSGTCSYSPWIMDSGASHNLTGRFDALSNVRDMPPVLIVMADGREQVSYKEGSISLGSHLVMKSVYYVEELKSDLLSLGQLMDENKCVVQMADQFLVVQDRISRMVIGLGKRVGGTFHFRVRSLKRRTMSAARIEVEKFDGRGDYTLWKEKLMAHMEILGLTEALKEAHISDPEETDGDDKEKEVLMEEKRRKARSTMVLSVSDQVLRKIKKEKTAASMMVALDKLYMSKALPNRIYLKQKLYSYKMQESLSVEGNIDEFLHLIADLENTNVLVSDEDQAILLLMSLPKQFDQLRDTLKYSSGRTTMTLDEVVAAIYSKELELGSNKKSIRGQAEGLYVKEKEETRGRSEQREKGNKNNKSRSKSKSKKGCWICGEEGHFKGSCPNKNKFQNKKKDQASSSKGEAAMVEGNHTDAAGYYVSEALHSMGINLEDEWIMDTGCSYHMTHKREWFEELSEDAGGSVRMGNKTISKVRGIGSIRIRNDDGSTVLLTQVRYIPDMDRNLLSMGTLEEQGCSFESKKGVLLVKVDTRTIMVGKRHEKLYLLQGKPECGHSLVTEKKSDETILWHRRLGHMSQKNMTILVKKGFLDRKKVSEFELCEDCVYGKARRISFVLATHGTENKLDYVHSDLWGAPTVPLSLSKCQYFISFIDDYSRKVWVYFLKHKDEAFGAFVEWSTMVETQAERKIKILRTDNGLEFCNQQFFEYCKEKGIVRHRTVAYTPQQNGVAERMNRTIMEKVRSMLSDSGLPKTFWAEATNTAVTLINKTPSSAINFEAPDKKWTGKSPVYSYLRRFGCVVFIHADEGKLVPRAKKGVFLGYPNGVKGYKVWILEEKKCSISRNVLFQENAVYKDVMQRNKEHDSSQHDTSSGSLDIDLGDSGDLSLGGEVSEESETLEHQSPVTENQQSEEDEITEEMETNSPSSYHLARDRVRREVRAPRRFDVEGYFSESTEYEDGYDAEALVITVDAEALVTTVDGDAREPESYHEARRDADWVLWKEGMDEEMDSLLKNHTWTAVTKPKGQRVIGCKWIFKRKPGIPGIEKPRFKARLVAKGYSQREGIDYTDIFAPVVKHVSIRILLAIVAQEDYELEQLDVKTAFLHGELDEKIYMEVPEGYESQFESDQVCLLNKSLYGLKQSPRKWNQKFDSFMIEIGFVRSNRDSCVYTKSLDDGSMIYLLIYVDDMLVSAKDMKVISDLKLKLSEKFEMKDLGAAKKILGMEIIRDRERGTLQLSQEDYLEKVLEVYNMEQAKHVVTPLGAHLKFQAATEQQLLAEEEYMKSVPYSNAVGSIMYSMIGTRPDLAHPVGVISRYMSKPTKEHWLAVKWVLRYVKGTLKRKLCYSRGSEFILNGYCDSDYGGDLDRRRSTSGMVFTLGGSAISWRSCLQKVVAISTTEAEYMSLTEAVKEALWLKGLLKDFGYEQKTVEIFCDSQSAIALSKNNVHHERTKHIDIKFHKIRDTIADGDVEVMKISTLSNPADIFTKTVPVSKLQAALNLLNDDFSRGVWLYLLTTKNEASDQLKKFCALTERQFNTKVKTIRSDNGSEFLCLTDYFLSNGIVHETSCVSTPQQNARAERKHRHILNVARALRFQASLPLEFWGECILTAAYLINRTPCSVLDYSTPFEKLFNKAPSYDHIKVFGSLCYAHNLSQRGDKFASRSKRCVFMRYPYGKKGWRLYDLEKLEFFVSRDVVFSESEFPFAPLLQTSSLQIEDDANKLWAPIAENLVLEDIGLSRPNTQRPTSREFGSSSQQPRELSSSTQIANHDNSRPTSSAVDQSFIVPIAPCPVTTSTRSVVTATVVPLVPATEELGKGKRQRTAAVRLKDFVVPQTVKATKQPEEMHMISEKAFTPIQSTESVHRFSEQHIAYVAPVVSNLEPKSFKKAMEEEKWRSTVGTEYGALIENETWTIETLPPNKKAIGNQWVFKVKFQSDESIERYKARLVAMGNKQIESEDYGETFSPVVKMGTVRLFLDIAVKKGWIVHQMDVHNAFLHGDLEEEVYMKMPPGFESDDKTKVCRLRKSLYGLKQAPRCWFAKLSSALLEYGFEQSRSDYSLFTYHKGTTSLNILVYVDDLVIAGSSLKATETFKAYLSSCFHMKDLGELKYFLGIEVARNASGIYLCQRKYALDIITETGQLEAKPANFPLEQNHKLALSVSALRPDPKPYRRLLGRLIYLGVTRPDLAFSVHVLAQFMQTPRFDHWLAALRLIRYLKSDPGQGILLRADSNIQVTGWCDADWDSCPLTRRSVTGYFVQLGDSPISWKTKKQKTVRLSSAEAEYRAIAKLVQELIWIKTAEDTWCGS</sequence>
<dbReference type="GO" id="GO:0006508">
    <property type="term" value="P:proteolysis"/>
    <property type="evidence" value="ECO:0007669"/>
    <property type="project" value="UniProtKB-KW"/>
</dbReference>
<evidence type="ECO:0000259" key="6">
    <source>
        <dbReference type="PROSITE" id="PS50158"/>
    </source>
</evidence>
<evidence type="ECO:0000256" key="3">
    <source>
        <dbReference type="ARBA" id="ARBA00022801"/>
    </source>
</evidence>
<evidence type="ECO:0000256" key="4">
    <source>
        <dbReference type="PROSITE-ProRule" id="PRU00047"/>
    </source>
</evidence>
<dbReference type="InterPro" id="IPR057670">
    <property type="entry name" value="SH3_retrovirus"/>
</dbReference>
<dbReference type="InterPro" id="IPR001878">
    <property type="entry name" value="Znf_CCHC"/>
</dbReference>
<keyword evidence="4" id="KW-0863">Zinc-finger</keyword>
<dbReference type="GO" id="GO:0003676">
    <property type="term" value="F:nucleic acid binding"/>
    <property type="evidence" value="ECO:0007669"/>
    <property type="project" value="InterPro"/>
</dbReference>
<keyword evidence="9" id="KW-1185">Reference proteome</keyword>
<dbReference type="GO" id="GO:0015074">
    <property type="term" value="P:DNA integration"/>
    <property type="evidence" value="ECO:0007669"/>
    <property type="project" value="InterPro"/>
</dbReference>
<dbReference type="OrthoDB" id="1729718at2759"/>
<dbReference type="GO" id="GO:0008270">
    <property type="term" value="F:zinc ion binding"/>
    <property type="evidence" value="ECO:0007669"/>
    <property type="project" value="UniProtKB-KW"/>
</dbReference>
<dbReference type="InterPro" id="IPR039537">
    <property type="entry name" value="Retrotran_Ty1/copia-like"/>
</dbReference>
<feature type="domain" description="Integrase catalytic" evidence="7">
    <location>
        <begin position="939"/>
        <end position="1101"/>
    </location>
</feature>
<keyword evidence="3" id="KW-0378">Hydrolase</keyword>
<keyword evidence="2" id="KW-0479">Metal-binding</keyword>
<feature type="region of interest" description="Disordered" evidence="5">
    <location>
        <begin position="1172"/>
        <end position="1245"/>
    </location>
</feature>
<comment type="caution">
    <text evidence="8">The sequence shown here is derived from an EMBL/GenBank/DDBJ whole genome shotgun (WGS) entry which is preliminary data.</text>
</comment>
<dbReference type="PROSITE" id="PS50158">
    <property type="entry name" value="ZF_CCHC"/>
    <property type="match status" value="1"/>
</dbReference>
<feature type="compositionally biased region" description="Basic and acidic residues" evidence="5">
    <location>
        <begin position="657"/>
        <end position="672"/>
    </location>
</feature>
<keyword evidence="4" id="KW-0862">Zinc</keyword>
<dbReference type="PANTHER" id="PTHR42648:SF28">
    <property type="entry name" value="TRANSPOSON-ENCODED PROTEIN WITH RIBONUCLEASE H-LIKE AND RETROVIRUS ZINC FINGER-LIKE DOMAINS"/>
    <property type="match status" value="1"/>
</dbReference>
<proteinExistence type="predicted"/>
<dbReference type="CDD" id="cd09272">
    <property type="entry name" value="RNase_HI_RT_Ty1"/>
    <property type="match status" value="2"/>
</dbReference>
<feature type="compositionally biased region" description="Low complexity" evidence="5">
    <location>
        <begin position="1182"/>
        <end position="1203"/>
    </location>
</feature>
<evidence type="ECO:0000256" key="5">
    <source>
        <dbReference type="SAM" id="MobiDB-lite"/>
    </source>
</evidence>
<feature type="domain" description="Integrase catalytic" evidence="7">
    <location>
        <begin position="1788"/>
        <end position="1946"/>
    </location>
</feature>
<dbReference type="Pfam" id="PF07727">
    <property type="entry name" value="RVT_2"/>
    <property type="match status" value="2"/>
</dbReference>
<dbReference type="PROSITE" id="PS50994">
    <property type="entry name" value="INTEGRASE"/>
    <property type="match status" value="2"/>
</dbReference>
<dbReference type="Proteomes" id="UP000694251">
    <property type="component" value="Chromosome 4"/>
</dbReference>
<evidence type="ECO:0000313" key="8">
    <source>
        <dbReference type="EMBL" id="KAG7619518.1"/>
    </source>
</evidence>
<dbReference type="SMART" id="SM00343">
    <property type="entry name" value="ZnF_C2HC"/>
    <property type="match status" value="1"/>
</dbReference>
<feature type="compositionally biased region" description="Polar residues" evidence="5">
    <location>
        <begin position="2050"/>
        <end position="2062"/>
    </location>
</feature>
<dbReference type="Pfam" id="PF00665">
    <property type="entry name" value="rve"/>
    <property type="match status" value="1"/>
</dbReference>
<feature type="compositionally biased region" description="Low complexity" evidence="5">
    <location>
        <begin position="2063"/>
        <end position="2074"/>
    </location>
</feature>